<dbReference type="Pfam" id="PF17289">
    <property type="entry name" value="Terminase_6C"/>
    <property type="match status" value="1"/>
</dbReference>
<sequence>MKLEFPALVNFIERFPEEIRDKYRQYFTNDCVQVETIIEDTSSGTAIIQFLQSKGIRVRPIKSETDKETRLTGITHLLENGTILLPNQQNGDLVDFFDELFKFPNSTFKDMVDSFSQGVRYIDDSYISGSRGYF</sequence>
<comment type="caution">
    <text evidence="3">The sequence shown here is derived from an EMBL/GenBank/DDBJ whole genome shotgun (WGS) entry which is preliminary data.</text>
</comment>
<dbReference type="Gene3D" id="3.30.420.240">
    <property type="match status" value="1"/>
</dbReference>
<keyword evidence="1" id="KW-1188">Viral release from host cell</keyword>
<protein>
    <submittedName>
        <fullName evidence="3">Phage terminase large subunit</fullName>
    </submittedName>
</protein>
<gene>
    <name evidence="3" type="primary">terL</name>
    <name evidence="3" type="ORF">IAC63_00050</name>
</gene>
<dbReference type="AlphaFoldDB" id="A0A9D1MR97"/>
<dbReference type="Proteomes" id="UP000824142">
    <property type="component" value="Unassembled WGS sequence"/>
</dbReference>
<feature type="domain" description="Terminase large subunit gp17-like C-terminal" evidence="2">
    <location>
        <begin position="35"/>
        <end position="115"/>
    </location>
</feature>
<reference evidence="3" key="1">
    <citation type="submission" date="2020-10" db="EMBL/GenBank/DDBJ databases">
        <authorList>
            <person name="Gilroy R."/>
        </authorList>
    </citation>
    <scope>NUCLEOTIDE SEQUENCE</scope>
    <source>
        <strain evidence="3">CHK136-897</strain>
    </source>
</reference>
<dbReference type="InterPro" id="IPR006517">
    <property type="entry name" value="Phage_terminase_lsu-like_C"/>
</dbReference>
<reference evidence="3" key="2">
    <citation type="journal article" date="2021" name="PeerJ">
        <title>Extensive microbial diversity within the chicken gut microbiome revealed by metagenomics and culture.</title>
        <authorList>
            <person name="Gilroy R."/>
            <person name="Ravi A."/>
            <person name="Getino M."/>
            <person name="Pursley I."/>
            <person name="Horton D.L."/>
            <person name="Alikhan N.F."/>
            <person name="Baker D."/>
            <person name="Gharbi K."/>
            <person name="Hall N."/>
            <person name="Watson M."/>
            <person name="Adriaenssens E.M."/>
            <person name="Foster-Nyarko E."/>
            <person name="Jarju S."/>
            <person name="Secka A."/>
            <person name="Antonio M."/>
            <person name="Oren A."/>
            <person name="Chaudhuri R.R."/>
            <person name="La Ragione R."/>
            <person name="Hildebrand F."/>
            <person name="Pallen M.J."/>
        </authorList>
    </citation>
    <scope>NUCLEOTIDE SEQUENCE</scope>
    <source>
        <strain evidence="3">CHK136-897</strain>
    </source>
</reference>
<organism evidence="3 4">
    <name type="scientific">Candidatus Enterousia avicola</name>
    <dbReference type="NCBI Taxonomy" id="2840787"/>
    <lineage>
        <taxon>Bacteria</taxon>
        <taxon>Pseudomonadati</taxon>
        <taxon>Pseudomonadota</taxon>
        <taxon>Alphaproteobacteria</taxon>
        <taxon>Candidatus Enterousia</taxon>
    </lineage>
</organism>
<name>A0A9D1MR97_9PROT</name>
<dbReference type="InterPro" id="IPR035421">
    <property type="entry name" value="Terminase_6C"/>
</dbReference>
<evidence type="ECO:0000259" key="2">
    <source>
        <dbReference type="Pfam" id="PF17289"/>
    </source>
</evidence>
<evidence type="ECO:0000256" key="1">
    <source>
        <dbReference type="ARBA" id="ARBA00022612"/>
    </source>
</evidence>
<dbReference type="NCBIfam" id="TIGR01630">
    <property type="entry name" value="psiM2_ORF9"/>
    <property type="match status" value="1"/>
</dbReference>
<proteinExistence type="predicted"/>
<evidence type="ECO:0000313" key="4">
    <source>
        <dbReference type="Proteomes" id="UP000824142"/>
    </source>
</evidence>
<evidence type="ECO:0000313" key="3">
    <source>
        <dbReference type="EMBL" id="HIU65021.1"/>
    </source>
</evidence>
<dbReference type="EMBL" id="DVNO01000001">
    <property type="protein sequence ID" value="HIU65021.1"/>
    <property type="molecule type" value="Genomic_DNA"/>
</dbReference>
<accession>A0A9D1MR97</accession>